<organism evidence="1 2">
    <name type="scientific">Coemansia nantahalensis</name>
    <dbReference type="NCBI Taxonomy" id="2789366"/>
    <lineage>
        <taxon>Eukaryota</taxon>
        <taxon>Fungi</taxon>
        <taxon>Fungi incertae sedis</taxon>
        <taxon>Zoopagomycota</taxon>
        <taxon>Kickxellomycotina</taxon>
        <taxon>Kickxellomycetes</taxon>
        <taxon>Kickxellales</taxon>
        <taxon>Kickxellaceae</taxon>
        <taxon>Coemansia</taxon>
    </lineage>
</organism>
<sequence length="247" mass="25816">MPLPAAYSSPPDRQPQPLYDGAVSMASLSSISAMVSVSAFSVPPGADGAVGLGLGGMVEPSAPMLLEPTAPELPQDWDMHSPTGPAFPIPMPMPMQYDESSAPAMSPYDVMSFAPLPPLPAVSPYDAMGFVLPPPPMARPNHGTPYLRASLPPVPGQPPRLPEKPRPSLPNAARPTEAARYQAGDAGPPPRMEHAKVRLSFQGPSIAANRGSGLPHGPRRPPPHVCGALRAPQGPARYCRPGLPASY</sequence>
<gene>
    <name evidence="1" type="ORF">IWQ57_003438</name>
</gene>
<proteinExistence type="predicted"/>
<dbReference type="Proteomes" id="UP001140234">
    <property type="component" value="Unassembled WGS sequence"/>
</dbReference>
<reference evidence="1" key="1">
    <citation type="submission" date="2022-07" db="EMBL/GenBank/DDBJ databases">
        <title>Phylogenomic reconstructions and comparative analyses of Kickxellomycotina fungi.</title>
        <authorList>
            <person name="Reynolds N.K."/>
            <person name="Stajich J.E."/>
            <person name="Barry K."/>
            <person name="Grigoriev I.V."/>
            <person name="Crous P."/>
            <person name="Smith M.E."/>
        </authorList>
    </citation>
    <scope>NUCLEOTIDE SEQUENCE</scope>
    <source>
        <strain evidence="1">CBS 109366</strain>
    </source>
</reference>
<name>A0ACC1JW50_9FUNG</name>
<evidence type="ECO:0000313" key="2">
    <source>
        <dbReference type="Proteomes" id="UP001140234"/>
    </source>
</evidence>
<evidence type="ECO:0000313" key="1">
    <source>
        <dbReference type="EMBL" id="KAJ2768667.1"/>
    </source>
</evidence>
<protein>
    <submittedName>
        <fullName evidence="1">Uncharacterized protein</fullName>
    </submittedName>
</protein>
<comment type="caution">
    <text evidence="1">The sequence shown here is derived from an EMBL/GenBank/DDBJ whole genome shotgun (WGS) entry which is preliminary data.</text>
</comment>
<accession>A0ACC1JW50</accession>
<keyword evidence="2" id="KW-1185">Reference proteome</keyword>
<dbReference type="EMBL" id="JANBUJ010001116">
    <property type="protein sequence ID" value="KAJ2768667.1"/>
    <property type="molecule type" value="Genomic_DNA"/>
</dbReference>